<dbReference type="Pfam" id="PF18950">
    <property type="entry name" value="DUF5694"/>
    <property type="match status" value="1"/>
</dbReference>
<proteinExistence type="predicted"/>
<feature type="chain" id="PRO_5047410405" evidence="1">
    <location>
        <begin position="22"/>
        <end position="351"/>
    </location>
</feature>
<evidence type="ECO:0000313" key="3">
    <source>
        <dbReference type="Proteomes" id="UP001162802"/>
    </source>
</evidence>
<name>A0ABT0AFU1_9SPHN</name>
<organism evidence="2 3">
    <name type="scientific">Novosphingobium mangrovi</name>
    <name type="common">ex Hu et al. 2023</name>
    <dbReference type="NCBI Taxonomy" id="2930094"/>
    <lineage>
        <taxon>Bacteria</taxon>
        <taxon>Pseudomonadati</taxon>
        <taxon>Pseudomonadota</taxon>
        <taxon>Alphaproteobacteria</taxon>
        <taxon>Sphingomonadales</taxon>
        <taxon>Sphingomonadaceae</taxon>
        <taxon>Novosphingobium</taxon>
    </lineage>
</organism>
<evidence type="ECO:0000313" key="2">
    <source>
        <dbReference type="EMBL" id="MCJ1962057.1"/>
    </source>
</evidence>
<keyword evidence="1" id="KW-0732">Signal</keyword>
<feature type="signal peptide" evidence="1">
    <location>
        <begin position="1"/>
        <end position="21"/>
    </location>
</feature>
<reference evidence="2" key="1">
    <citation type="submission" date="2022-03" db="EMBL/GenBank/DDBJ databases">
        <title>Identification of a novel bacterium isolated from mangrove sediments.</title>
        <authorList>
            <person name="Pan X."/>
        </authorList>
    </citation>
    <scope>NUCLEOTIDE SEQUENCE</scope>
    <source>
        <strain evidence="2">B2637</strain>
    </source>
</reference>
<evidence type="ECO:0000256" key="1">
    <source>
        <dbReference type="SAM" id="SignalP"/>
    </source>
</evidence>
<accession>A0ABT0AFU1</accession>
<dbReference type="EMBL" id="JALHAT010000031">
    <property type="protein sequence ID" value="MCJ1962057.1"/>
    <property type="molecule type" value="Genomic_DNA"/>
</dbReference>
<dbReference type="RefSeq" id="WP_243801688.1">
    <property type="nucleotide sequence ID" value="NZ_JALHAT010000031.1"/>
</dbReference>
<gene>
    <name evidence="2" type="ORF">MTR65_15280</name>
</gene>
<keyword evidence="3" id="KW-1185">Reference proteome</keyword>
<comment type="caution">
    <text evidence="2">The sequence shown here is derived from an EMBL/GenBank/DDBJ whole genome shotgun (WGS) entry which is preliminary data.</text>
</comment>
<dbReference type="InterPro" id="IPR043749">
    <property type="entry name" value="DUF5694"/>
</dbReference>
<protein>
    <submittedName>
        <fullName evidence="2">DUF5694 domain-containing protein</fullName>
    </submittedName>
</protein>
<dbReference type="Proteomes" id="UP001162802">
    <property type="component" value="Unassembled WGS sequence"/>
</dbReference>
<sequence>MIFQAMTAAVLAALVPMTAFAQIKDIRSYSSVPPENLTSIMVLGTPHLSALEDVTPSHVETVVDQIVAAKARVIGIERLSALEIVTMQASPVLAPALEQFVGPRLLKIAAAAQSRTGMGALEAAEVTSAWTSGSEGLTQEECLERLEIALAAYQPETALLYREHLPANAIDQDAARYLDTHRTSMNERVSVALAAARRLGLVKLWSIDSHLDKRLILPRMKELQAAFAKAPPVTQMPHFVEQEEITNRAIAKGDLLPLYCHINAPSFGAADVRGQFDLPNRMEFEGDMGRIREAAWDERNHRIAAHVRHASASAVGGAMVVLIGVGHKPFLDELLLTSLDSTTQNEVLACD</sequence>